<evidence type="ECO:0000256" key="1">
    <source>
        <dbReference type="ARBA" id="ARBA00004141"/>
    </source>
</evidence>
<dbReference type="CDD" id="cd06186">
    <property type="entry name" value="NOX_Duox_like_FAD_NADP"/>
    <property type="match status" value="1"/>
</dbReference>
<feature type="transmembrane region" description="Helical" evidence="8">
    <location>
        <begin position="320"/>
        <end position="343"/>
    </location>
</feature>
<keyword evidence="6 8" id="KW-0472">Membrane</keyword>
<evidence type="ECO:0000313" key="12">
    <source>
        <dbReference type="Proteomes" id="UP001175000"/>
    </source>
</evidence>
<dbReference type="Proteomes" id="UP001175000">
    <property type="component" value="Unassembled WGS sequence"/>
</dbReference>
<protein>
    <submittedName>
        <fullName evidence="11">Ferric reductase like transmembrane component-domain-containing protein</fullName>
    </submittedName>
</protein>
<dbReference type="SUPFAM" id="SSF52343">
    <property type="entry name" value="Ferredoxin reductase-like, C-terminal NADP-linked domain"/>
    <property type="match status" value="1"/>
</dbReference>
<dbReference type="InterPro" id="IPR013130">
    <property type="entry name" value="Fe3_Rdtase_TM_dom"/>
</dbReference>
<evidence type="ECO:0000256" key="9">
    <source>
        <dbReference type="SAM" id="SignalP"/>
    </source>
</evidence>
<dbReference type="SFLD" id="SFLDS00052">
    <property type="entry name" value="Ferric_Reductase_Domain"/>
    <property type="match status" value="1"/>
</dbReference>
<dbReference type="AlphaFoldDB" id="A0AA39WW02"/>
<evidence type="ECO:0000256" key="3">
    <source>
        <dbReference type="ARBA" id="ARBA00022692"/>
    </source>
</evidence>
<dbReference type="Gene3D" id="3.40.50.80">
    <property type="entry name" value="Nucleotide-binding domain of ferredoxin-NADP reductase (FNR) module"/>
    <property type="match status" value="1"/>
</dbReference>
<feature type="transmembrane region" description="Helical" evidence="8">
    <location>
        <begin position="277"/>
        <end position="296"/>
    </location>
</feature>
<dbReference type="PANTHER" id="PTHR32361:SF9">
    <property type="entry name" value="FERRIC REDUCTASE TRANSMEMBRANE COMPONENT 3-RELATED"/>
    <property type="match status" value="1"/>
</dbReference>
<dbReference type="GO" id="GO:0015677">
    <property type="term" value="P:copper ion import"/>
    <property type="evidence" value="ECO:0007669"/>
    <property type="project" value="TreeGrafter"/>
</dbReference>
<evidence type="ECO:0000256" key="4">
    <source>
        <dbReference type="ARBA" id="ARBA00022989"/>
    </source>
</evidence>
<sequence length="692" mass="76469">MLSGLGRKTALGLVLLPALCDADGRGLIGYGRNMYYPLCAAVCRGSIEKAPLVCTPHDIKDGAHSHGGTPHECHASDPAYLTTLAYCINQRCGDNYTADILESYWRQHAVNGGRIVLEPKPAMSYSQALASIKTQPTEEYVSGEMLNVTSLVSDEDFISYEHAFGLFEQVESGHSKYSLLVMISGFMVPLGFSTLRFLPFPHLLRSKIKAVLDHPALIGSRHRAPVAFGQGIMPTRGQALFIAYLIFINAVVCLVDIKAGPQPNAWFADDWQQVMSYVGDRTGAMSFANFSLMFLYSSRNNFLLWLTDWSHSTFLLLHRWVGYIAVIQACLHSAALLHVYIVIEAYESSVVEPWWYWGIIATCSLVIIWGLSILPIRQRVYEFFLLSHIALTILVLVGSYLHVFYLYENNWGYEIYIYVAGAVWGADRVIRIWRFLRNGVRTATISQIDEDYVRVDIDGVSAHGHVYLYFPTLSLKFWENHPFSVASSFAGRGTTGSTTTAVTTIVTVEDGQKSEKVESPPPPAPSQLPRPSLTILARVRTGVTAALAKRAGTSLPVLVESSYHSPPQQAELDKCTTLVCIAGGVGISTVLPLMQRHSGPRARLYWGMRHASLKDAVAEELEGLNVVYSVGDRLDLREIIVTELARKDEGGHVGIVVSGPEGMADDVRAIVCEVSKRVAKRGVVFVDEAFSW</sequence>
<dbReference type="InterPro" id="IPR039261">
    <property type="entry name" value="FNR_nucleotide-bd"/>
</dbReference>
<feature type="transmembrane region" description="Helical" evidence="8">
    <location>
        <begin position="383"/>
        <end position="403"/>
    </location>
</feature>
<dbReference type="GO" id="GO:0005886">
    <property type="term" value="C:plasma membrane"/>
    <property type="evidence" value="ECO:0007669"/>
    <property type="project" value="TreeGrafter"/>
</dbReference>
<dbReference type="PANTHER" id="PTHR32361">
    <property type="entry name" value="FERRIC/CUPRIC REDUCTASE TRANSMEMBRANE COMPONENT"/>
    <property type="match status" value="1"/>
</dbReference>
<name>A0AA39WW02_9PEZI</name>
<comment type="subcellular location">
    <subcellularLocation>
        <location evidence="1">Membrane</location>
        <topology evidence="1">Multi-pass membrane protein</topology>
    </subcellularLocation>
</comment>
<evidence type="ECO:0000256" key="8">
    <source>
        <dbReference type="SAM" id="Phobius"/>
    </source>
</evidence>
<dbReference type="InterPro" id="IPR051410">
    <property type="entry name" value="Ferric/Cupric_Reductase"/>
</dbReference>
<proteinExistence type="predicted"/>
<comment type="caution">
    <text evidence="11">The sequence shown here is derived from an EMBL/GenBank/DDBJ whole genome shotgun (WGS) entry which is preliminary data.</text>
</comment>
<keyword evidence="4 8" id="KW-1133">Transmembrane helix</keyword>
<organism evidence="11 12">
    <name type="scientific">Immersiella caudata</name>
    <dbReference type="NCBI Taxonomy" id="314043"/>
    <lineage>
        <taxon>Eukaryota</taxon>
        <taxon>Fungi</taxon>
        <taxon>Dikarya</taxon>
        <taxon>Ascomycota</taxon>
        <taxon>Pezizomycotina</taxon>
        <taxon>Sordariomycetes</taxon>
        <taxon>Sordariomycetidae</taxon>
        <taxon>Sordariales</taxon>
        <taxon>Lasiosphaeriaceae</taxon>
        <taxon>Immersiella</taxon>
    </lineage>
</organism>
<evidence type="ECO:0000259" key="10">
    <source>
        <dbReference type="Pfam" id="PF01794"/>
    </source>
</evidence>
<feature type="domain" description="Ferric oxidoreductase" evidence="10">
    <location>
        <begin position="282"/>
        <end position="398"/>
    </location>
</feature>
<evidence type="ECO:0000256" key="5">
    <source>
        <dbReference type="ARBA" id="ARBA00023065"/>
    </source>
</evidence>
<reference evidence="11" key="1">
    <citation type="submission" date="2023-06" db="EMBL/GenBank/DDBJ databases">
        <title>Genome-scale phylogeny and comparative genomics of the fungal order Sordariales.</title>
        <authorList>
            <consortium name="Lawrence Berkeley National Laboratory"/>
            <person name="Hensen N."/>
            <person name="Bonometti L."/>
            <person name="Westerberg I."/>
            <person name="Brannstrom I.O."/>
            <person name="Guillou S."/>
            <person name="Cros-Aarteil S."/>
            <person name="Calhoun S."/>
            <person name="Haridas S."/>
            <person name="Kuo A."/>
            <person name="Mondo S."/>
            <person name="Pangilinan J."/>
            <person name="Riley R."/>
            <person name="Labutti K."/>
            <person name="Andreopoulos B."/>
            <person name="Lipzen A."/>
            <person name="Chen C."/>
            <person name="Yanf M."/>
            <person name="Daum C."/>
            <person name="Ng V."/>
            <person name="Clum A."/>
            <person name="Steindorff A."/>
            <person name="Ohm R."/>
            <person name="Martin F."/>
            <person name="Silar P."/>
            <person name="Natvig D."/>
            <person name="Lalanne C."/>
            <person name="Gautier V."/>
            <person name="Ament-Velasquez S.L."/>
            <person name="Kruys A."/>
            <person name="Hutchinson M.I."/>
            <person name="Powell A.J."/>
            <person name="Barry K."/>
            <person name="Miller A.N."/>
            <person name="Grigoriev I.V."/>
            <person name="Debuchy R."/>
            <person name="Gladieux P."/>
            <person name="Thoren M.H."/>
            <person name="Johannesson H."/>
        </authorList>
    </citation>
    <scope>NUCLEOTIDE SEQUENCE</scope>
    <source>
        <strain evidence="11">CBS 606.72</strain>
    </source>
</reference>
<feature type="transmembrane region" description="Helical" evidence="8">
    <location>
        <begin position="355"/>
        <end position="376"/>
    </location>
</feature>
<feature type="transmembrane region" description="Helical" evidence="8">
    <location>
        <begin position="239"/>
        <end position="257"/>
    </location>
</feature>
<dbReference type="EMBL" id="JAULSU010000003">
    <property type="protein sequence ID" value="KAK0622622.1"/>
    <property type="molecule type" value="Genomic_DNA"/>
</dbReference>
<keyword evidence="12" id="KW-1185">Reference proteome</keyword>
<feature type="compositionally biased region" description="Pro residues" evidence="7">
    <location>
        <begin position="519"/>
        <end position="528"/>
    </location>
</feature>
<feature type="transmembrane region" description="Helical" evidence="8">
    <location>
        <begin position="177"/>
        <end position="198"/>
    </location>
</feature>
<keyword evidence="5" id="KW-0406">Ion transport</keyword>
<keyword evidence="2" id="KW-0813">Transport</keyword>
<keyword evidence="3 8" id="KW-0812">Transmembrane</keyword>
<feature type="transmembrane region" description="Helical" evidence="8">
    <location>
        <begin position="415"/>
        <end position="433"/>
    </location>
</feature>
<feature type="region of interest" description="Disordered" evidence="7">
    <location>
        <begin position="509"/>
        <end position="530"/>
    </location>
</feature>
<evidence type="ECO:0000256" key="7">
    <source>
        <dbReference type="SAM" id="MobiDB-lite"/>
    </source>
</evidence>
<dbReference type="GO" id="GO:0006826">
    <property type="term" value="P:iron ion transport"/>
    <property type="evidence" value="ECO:0007669"/>
    <property type="project" value="TreeGrafter"/>
</dbReference>
<dbReference type="GO" id="GO:0006879">
    <property type="term" value="P:intracellular iron ion homeostasis"/>
    <property type="evidence" value="ECO:0007669"/>
    <property type="project" value="TreeGrafter"/>
</dbReference>
<evidence type="ECO:0000256" key="2">
    <source>
        <dbReference type="ARBA" id="ARBA00022448"/>
    </source>
</evidence>
<gene>
    <name evidence="11" type="ORF">B0T14DRAFT_475700</name>
</gene>
<accession>A0AA39WW02</accession>
<evidence type="ECO:0000256" key="6">
    <source>
        <dbReference type="ARBA" id="ARBA00023136"/>
    </source>
</evidence>
<dbReference type="GO" id="GO:0000293">
    <property type="term" value="F:ferric-chelate reductase activity"/>
    <property type="evidence" value="ECO:0007669"/>
    <property type="project" value="TreeGrafter"/>
</dbReference>
<keyword evidence="9" id="KW-0732">Signal</keyword>
<feature type="chain" id="PRO_5041209423" evidence="9">
    <location>
        <begin position="23"/>
        <end position="692"/>
    </location>
</feature>
<dbReference type="Pfam" id="PF01794">
    <property type="entry name" value="Ferric_reduct"/>
    <property type="match status" value="1"/>
</dbReference>
<feature type="signal peptide" evidence="9">
    <location>
        <begin position="1"/>
        <end position="22"/>
    </location>
</feature>
<evidence type="ECO:0000313" key="11">
    <source>
        <dbReference type="EMBL" id="KAK0622622.1"/>
    </source>
</evidence>
<dbReference type="SFLD" id="SFLDG01168">
    <property type="entry name" value="Ferric_reductase_subgroup_(FRE"/>
    <property type="match status" value="1"/>
</dbReference>